<dbReference type="Proteomes" id="UP000655588">
    <property type="component" value="Unassembled WGS sequence"/>
</dbReference>
<evidence type="ECO:0000259" key="1">
    <source>
        <dbReference type="Pfam" id="PF17900"/>
    </source>
</evidence>
<dbReference type="GO" id="GO:0070006">
    <property type="term" value="F:metalloaminopeptidase activity"/>
    <property type="evidence" value="ECO:0007669"/>
    <property type="project" value="TreeGrafter"/>
</dbReference>
<dbReference type="Pfam" id="PF17900">
    <property type="entry name" value="Peptidase_M1_N"/>
    <property type="match status" value="1"/>
</dbReference>
<keyword evidence="3" id="KW-1185">Reference proteome</keyword>
<dbReference type="Gene3D" id="2.60.40.1730">
    <property type="entry name" value="tricorn interacting facor f3 domain"/>
    <property type="match status" value="1"/>
</dbReference>
<dbReference type="GO" id="GO:0008270">
    <property type="term" value="F:zinc ion binding"/>
    <property type="evidence" value="ECO:0007669"/>
    <property type="project" value="TreeGrafter"/>
</dbReference>
<dbReference type="GO" id="GO:0042277">
    <property type="term" value="F:peptide binding"/>
    <property type="evidence" value="ECO:0007669"/>
    <property type="project" value="TreeGrafter"/>
</dbReference>
<dbReference type="PANTHER" id="PTHR11533:SF294">
    <property type="entry name" value="THYROTROPIN-RELEASING HORMONE-DEGRADING ECTOENZYME"/>
    <property type="match status" value="1"/>
</dbReference>
<evidence type="ECO:0000313" key="3">
    <source>
        <dbReference type="Proteomes" id="UP000655588"/>
    </source>
</evidence>
<dbReference type="GO" id="GO:0005737">
    <property type="term" value="C:cytoplasm"/>
    <property type="evidence" value="ECO:0007669"/>
    <property type="project" value="TreeGrafter"/>
</dbReference>
<proteinExistence type="predicted"/>
<accession>A0A833RLX5</accession>
<dbReference type="PANTHER" id="PTHR11533">
    <property type="entry name" value="PROTEASE M1 ZINC METALLOPROTEASE"/>
    <property type="match status" value="1"/>
</dbReference>
<dbReference type="InterPro" id="IPR045357">
    <property type="entry name" value="Aminopeptidase_N-like_N"/>
</dbReference>
<reference evidence="2" key="1">
    <citation type="submission" date="2019-11" db="EMBL/GenBank/DDBJ databases">
        <title>The nuclear and mitochondrial genomes of Frieseomelitta varia - a highly eusocial stingless bee (Meliponini) with a permanently sterile worker caste.</title>
        <authorList>
            <person name="Freitas F.C.P."/>
            <person name="Lourenco A.P."/>
            <person name="Nunes F.M.F."/>
            <person name="Paschoal A.R."/>
            <person name="Abreu F.C.P."/>
            <person name="Barbin F.O."/>
            <person name="Bataglia L."/>
            <person name="Cardoso-Junior C.A.M."/>
            <person name="Cervoni M.S."/>
            <person name="Silva S.R."/>
            <person name="Dalarmi F."/>
            <person name="Del Lama M.A."/>
            <person name="Depintor T.S."/>
            <person name="Ferreira K.M."/>
            <person name="Goria P.S."/>
            <person name="Jaskot M.C."/>
            <person name="Lago D.C."/>
            <person name="Luna-Lucena D."/>
            <person name="Moda L.M."/>
            <person name="Nascimento L."/>
            <person name="Pedrino M."/>
            <person name="Rabico F.O."/>
            <person name="Sanches F.C."/>
            <person name="Santos D.E."/>
            <person name="Santos C.G."/>
            <person name="Vieira J."/>
            <person name="Lopes T.F."/>
            <person name="Barchuk A.R."/>
            <person name="Hartfelder K."/>
            <person name="Simoes Z.L.P."/>
            <person name="Bitondi M.M.G."/>
            <person name="Pinheiro D.G."/>
        </authorList>
    </citation>
    <scope>NUCLEOTIDE SEQUENCE</scope>
    <source>
        <strain evidence="2">USP_RPSP 00005682</strain>
        <tissue evidence="2">Whole individual</tissue>
    </source>
</reference>
<dbReference type="InterPro" id="IPR050344">
    <property type="entry name" value="Peptidase_M1_aminopeptidases"/>
</dbReference>
<dbReference type="GO" id="GO:0043171">
    <property type="term" value="P:peptide catabolic process"/>
    <property type="evidence" value="ECO:0007669"/>
    <property type="project" value="TreeGrafter"/>
</dbReference>
<organism evidence="2 3">
    <name type="scientific">Frieseomelitta varia</name>
    <dbReference type="NCBI Taxonomy" id="561572"/>
    <lineage>
        <taxon>Eukaryota</taxon>
        <taxon>Metazoa</taxon>
        <taxon>Ecdysozoa</taxon>
        <taxon>Arthropoda</taxon>
        <taxon>Hexapoda</taxon>
        <taxon>Insecta</taxon>
        <taxon>Pterygota</taxon>
        <taxon>Neoptera</taxon>
        <taxon>Endopterygota</taxon>
        <taxon>Hymenoptera</taxon>
        <taxon>Apocrita</taxon>
        <taxon>Aculeata</taxon>
        <taxon>Apoidea</taxon>
        <taxon>Anthophila</taxon>
        <taxon>Apidae</taxon>
        <taxon>Frieseomelitta</taxon>
    </lineage>
</organism>
<dbReference type="GO" id="GO:0005615">
    <property type="term" value="C:extracellular space"/>
    <property type="evidence" value="ECO:0007669"/>
    <property type="project" value="TreeGrafter"/>
</dbReference>
<protein>
    <recommendedName>
        <fullName evidence="1">Aminopeptidase N-like N-terminal domain-containing protein</fullName>
    </recommendedName>
</protein>
<dbReference type="InterPro" id="IPR042097">
    <property type="entry name" value="Aminopeptidase_N-like_N_sf"/>
</dbReference>
<sequence length="186" mass="22044">MKRELQFCILIHLITGFATVTLLDVCPRNLSSKRNATENNTDHLSYRLPKDVVPTKYTVHLEKNERDFTYLGLVSILLKVLEPTNTIVLHSDGLRIVEEQVTLRRSKSPSSLENILCQFHDRERQFYVVKTERVLEPSEYTLTIEFEGEIRDDVFGFYRSFYKENGRTKYIDIHMLMREYYTTIFH</sequence>
<dbReference type="GO" id="GO:0016020">
    <property type="term" value="C:membrane"/>
    <property type="evidence" value="ECO:0007669"/>
    <property type="project" value="TreeGrafter"/>
</dbReference>
<dbReference type="AlphaFoldDB" id="A0A833RLX5"/>
<evidence type="ECO:0000313" key="2">
    <source>
        <dbReference type="EMBL" id="KAF3426309.1"/>
    </source>
</evidence>
<dbReference type="SUPFAM" id="SSF63737">
    <property type="entry name" value="Leukotriene A4 hydrolase N-terminal domain"/>
    <property type="match status" value="1"/>
</dbReference>
<dbReference type="EMBL" id="WNWW01000331">
    <property type="protein sequence ID" value="KAF3426309.1"/>
    <property type="molecule type" value="Genomic_DNA"/>
</dbReference>
<feature type="domain" description="Aminopeptidase N-like N-terminal" evidence="1">
    <location>
        <begin position="53"/>
        <end position="171"/>
    </location>
</feature>
<name>A0A833RLX5_9HYME</name>
<comment type="caution">
    <text evidence="2">The sequence shown here is derived from an EMBL/GenBank/DDBJ whole genome shotgun (WGS) entry which is preliminary data.</text>
</comment>
<gene>
    <name evidence="2" type="ORF">E2986_13351</name>
</gene>
<dbReference type="GO" id="GO:0006508">
    <property type="term" value="P:proteolysis"/>
    <property type="evidence" value="ECO:0007669"/>
    <property type="project" value="TreeGrafter"/>
</dbReference>